<keyword evidence="2 7" id="KW-0812">Transmembrane</keyword>
<feature type="transmembrane region" description="Helical" evidence="7">
    <location>
        <begin position="1140"/>
        <end position="1173"/>
    </location>
</feature>
<evidence type="ECO:0000256" key="2">
    <source>
        <dbReference type="ARBA" id="ARBA00022692"/>
    </source>
</evidence>
<evidence type="ECO:0000256" key="5">
    <source>
        <dbReference type="SAM" id="Coils"/>
    </source>
</evidence>
<dbReference type="PANTHER" id="PTHR23427:SF2">
    <property type="entry name" value="SURFEIT LOCUS PROTEIN 1"/>
    <property type="match status" value="1"/>
</dbReference>
<evidence type="ECO:0000313" key="8">
    <source>
        <dbReference type="EMBL" id="KAF7784061.1"/>
    </source>
</evidence>
<dbReference type="GO" id="GO:0033617">
    <property type="term" value="P:mitochondrial respiratory chain complex IV assembly"/>
    <property type="evidence" value="ECO:0007669"/>
    <property type="project" value="TreeGrafter"/>
</dbReference>
<keyword evidence="4 7" id="KW-0472">Membrane</keyword>
<evidence type="ECO:0000256" key="4">
    <source>
        <dbReference type="ARBA" id="ARBA00023136"/>
    </source>
</evidence>
<protein>
    <recommendedName>
        <fullName evidence="10">SURF1-like protein</fullName>
    </recommendedName>
</protein>
<reference evidence="8 9" key="1">
    <citation type="journal article" name="Sci. Rep.">
        <title>Telomere-to-telomere assembled and centromere annotated genomes of the two main subspecies of the button mushroom Agaricus bisporus reveal especially polymorphic chromosome ends.</title>
        <authorList>
            <person name="Sonnenberg A.S.M."/>
            <person name="Sedaghat-Telgerd N."/>
            <person name="Lavrijssen B."/>
            <person name="Ohm R.A."/>
            <person name="Hendrickx P.M."/>
            <person name="Scholtmeijer K."/>
            <person name="Baars J.J.P."/>
            <person name="van Peer A."/>
        </authorList>
    </citation>
    <scope>NUCLEOTIDE SEQUENCE [LARGE SCALE GENOMIC DNA]</scope>
    <source>
        <strain evidence="8 9">H119_p4</strain>
    </source>
</reference>
<feature type="region of interest" description="Disordered" evidence="6">
    <location>
        <begin position="407"/>
        <end position="478"/>
    </location>
</feature>
<feature type="region of interest" description="Disordered" evidence="6">
    <location>
        <begin position="662"/>
        <end position="760"/>
    </location>
</feature>
<comment type="caution">
    <text evidence="8">The sequence shown here is derived from an EMBL/GenBank/DDBJ whole genome shotgun (WGS) entry which is preliminary data.</text>
</comment>
<feature type="region of interest" description="Disordered" evidence="6">
    <location>
        <begin position="262"/>
        <end position="381"/>
    </location>
</feature>
<evidence type="ECO:0000256" key="1">
    <source>
        <dbReference type="ARBA" id="ARBA00004370"/>
    </source>
</evidence>
<dbReference type="GO" id="GO:0016020">
    <property type="term" value="C:membrane"/>
    <property type="evidence" value="ECO:0007669"/>
    <property type="project" value="UniProtKB-SubCell"/>
</dbReference>
<evidence type="ECO:0000256" key="3">
    <source>
        <dbReference type="ARBA" id="ARBA00022989"/>
    </source>
</evidence>
<proteinExistence type="predicted"/>
<dbReference type="Proteomes" id="UP000629468">
    <property type="component" value="Unassembled WGS sequence"/>
</dbReference>
<gene>
    <name evidence="8" type="ORF">Agabi119p4_226</name>
</gene>
<dbReference type="PANTHER" id="PTHR23427">
    <property type="entry name" value="SURFEIT LOCUS PROTEIN"/>
    <property type="match status" value="1"/>
</dbReference>
<feature type="compositionally biased region" description="Polar residues" evidence="6">
    <location>
        <begin position="744"/>
        <end position="754"/>
    </location>
</feature>
<feature type="compositionally biased region" description="Basic and acidic residues" evidence="6">
    <location>
        <begin position="725"/>
        <end position="736"/>
    </location>
</feature>
<feature type="compositionally biased region" description="Low complexity" evidence="6">
    <location>
        <begin position="437"/>
        <end position="454"/>
    </location>
</feature>
<comment type="subcellular location">
    <subcellularLocation>
        <location evidence="1">Membrane</location>
    </subcellularLocation>
</comment>
<dbReference type="EMBL" id="JABXXO010000001">
    <property type="protein sequence ID" value="KAF7784061.1"/>
    <property type="molecule type" value="Genomic_DNA"/>
</dbReference>
<dbReference type="PROSITE" id="PS50895">
    <property type="entry name" value="SURF1"/>
    <property type="match status" value="1"/>
</dbReference>
<feature type="compositionally biased region" description="Polar residues" evidence="6">
    <location>
        <begin position="426"/>
        <end position="436"/>
    </location>
</feature>
<accession>A0A8H7KKR3</accession>
<dbReference type="GO" id="GO:0005739">
    <property type="term" value="C:mitochondrion"/>
    <property type="evidence" value="ECO:0007669"/>
    <property type="project" value="TreeGrafter"/>
</dbReference>
<feature type="compositionally biased region" description="Basic and acidic residues" evidence="6">
    <location>
        <begin position="408"/>
        <end position="425"/>
    </location>
</feature>
<name>A0A8H7KKR3_AGABI</name>
<dbReference type="Pfam" id="PF02104">
    <property type="entry name" value="SURF1"/>
    <property type="match status" value="1"/>
</dbReference>
<dbReference type="InterPro" id="IPR002994">
    <property type="entry name" value="Surf1/Shy1"/>
</dbReference>
<feature type="region of interest" description="Disordered" evidence="6">
    <location>
        <begin position="775"/>
        <end position="804"/>
    </location>
</feature>
<dbReference type="AlphaFoldDB" id="A0A8H7KKR3"/>
<feature type="compositionally biased region" description="Polar residues" evidence="6">
    <location>
        <begin position="681"/>
        <end position="699"/>
    </location>
</feature>
<keyword evidence="5" id="KW-0175">Coiled coil</keyword>
<dbReference type="InterPro" id="IPR045214">
    <property type="entry name" value="Surf1/Surf4"/>
</dbReference>
<evidence type="ECO:0000313" key="9">
    <source>
        <dbReference type="Proteomes" id="UP000629468"/>
    </source>
</evidence>
<organism evidence="8 9">
    <name type="scientific">Agaricus bisporus var. burnettii</name>
    <dbReference type="NCBI Taxonomy" id="192524"/>
    <lineage>
        <taxon>Eukaryota</taxon>
        <taxon>Fungi</taxon>
        <taxon>Dikarya</taxon>
        <taxon>Basidiomycota</taxon>
        <taxon>Agaricomycotina</taxon>
        <taxon>Agaricomycetes</taxon>
        <taxon>Agaricomycetidae</taxon>
        <taxon>Agaricales</taxon>
        <taxon>Agaricineae</taxon>
        <taxon>Agaricaceae</taxon>
        <taxon>Agaricus</taxon>
    </lineage>
</organism>
<keyword evidence="3 7" id="KW-1133">Transmembrane helix</keyword>
<feature type="region of interest" description="Disordered" evidence="6">
    <location>
        <begin position="630"/>
        <end position="650"/>
    </location>
</feature>
<evidence type="ECO:0000256" key="6">
    <source>
        <dbReference type="SAM" id="MobiDB-lite"/>
    </source>
</evidence>
<feature type="compositionally biased region" description="Polar residues" evidence="6">
    <location>
        <begin position="304"/>
        <end position="351"/>
    </location>
</feature>
<sequence length="1181" mass="133062">MVVVGIIPFFTFALGTWQLKRLKWKIGLIDELEEKLQLAPLTLPGKINLSVIPEFVYRRVVLKGKWDRDHAMILMPRVREGVHGVNIVMPLVRENGSTVLVDRGFVSKEELGSGAFLQEDGVVEVIGMLRTSQKRNSFTPANQPEDGKWYWTDVEAMANYAGGEKAGVQPVFVEQIFEGHAGEANTLIERGIPVGRPPTIDLRNSHLSYVITWYALSGVTALMFAHRIYLYYHVDPYRLSPTGGAGLPTTIGLPGAFEIQGEEQMDPSSSDDIFSTPPEKPPSSRSRIYFPESSNHTRRRPHTAQGSQINPPASLSARRVSSLNPRRAPGQSQHRPNSWTSDGLTLNSESSSRTRRSPLLMPMDGNMPRKVQDTPGLESDLFSDEYDLSHEDPRILQDVQRALRVKAKREAKMKAQSNFDHHAYSKEQTSPSRQTFSSRVSPSPLSPSPLRKVSTGTGSDIDFSPSTGRAPLQLSHHPVPSSLDNGLTLDWGCSSISEDKLDKRWSLSGRRKDKLAPLELMQDQQEKNHQERLNKLRASASSQTLRKAKITSDQLQRRYSLVERSIELGSPPLNIAEASRWHGYQGEARQRSFEMAEPRTWLKHLPRKTSRLSRWHLSALIVEQFIAAQSAPPQDPHHMEPIPEDDSLQSVSFPLTRESSLERVRASLDVSSRSPRRSSDIESGQSADSTFSSIVSGSSHPVILRPSSNDQANRPGVKVPSISETTDRDADDRTPARMDISPEQPRSNNSTHLSPDSGAVLKGATINSGINLPKLVLPDSGGEDTNNEADGKLSRSPGARPRPRTVIDVHNTHQRFHSSSALRLPPTPPELRRDALKDLENEEVLRREYERKAILLEDAMAHNQRVRQLLNRISIGIKEYDTVQRSATNTLGKKYQALPKELIETFGHDPAAVTGSTKRLRGWKAVEDIYQRLIRQRQVLTAFISLESHRTNKFESILHDDVTSLTQSLSVLEEQKQIIATRAEEVEQALEDVQKTFKGVKTACDMTVPLTSSMYPELSEAVALEESYRNQYQQIWEFGMDALTILLDTVTPFWRHYGKTIGEDVKDFLIVPLYRNEFTGEAKRYPIHRFPKRSLQHWLGLIIFFLSTITLTALQARIAFELTMHSMLTWIPIEGMRYTVMPFFWIGILIQWCVVIVECGVVFMELGVIVWWMGWFVNLSS</sequence>
<evidence type="ECO:0008006" key="10">
    <source>
        <dbReference type="Google" id="ProtNLM"/>
    </source>
</evidence>
<evidence type="ECO:0000256" key="7">
    <source>
        <dbReference type="SAM" id="Phobius"/>
    </source>
</evidence>
<feature type="transmembrane region" description="Helical" evidence="7">
    <location>
        <begin position="1098"/>
        <end position="1120"/>
    </location>
</feature>
<dbReference type="CDD" id="cd06662">
    <property type="entry name" value="SURF1"/>
    <property type="match status" value="1"/>
</dbReference>
<feature type="coiled-coil region" evidence="5">
    <location>
        <begin position="969"/>
        <end position="1003"/>
    </location>
</feature>
<feature type="coiled-coil region" evidence="5">
    <location>
        <begin position="832"/>
        <end position="859"/>
    </location>
</feature>